<protein>
    <recommendedName>
        <fullName evidence="5">AT-hook motif nuclear-localized protein</fullName>
    </recommendedName>
</protein>
<comment type="caution">
    <text evidence="8">The sequence shown here is derived from an EMBL/GenBank/DDBJ whole genome shotgun (WGS) entry which is preliminary data.</text>
</comment>
<feature type="region of interest" description="Disordered" evidence="6">
    <location>
        <begin position="102"/>
        <end position="127"/>
    </location>
</feature>
<evidence type="ECO:0000256" key="1">
    <source>
        <dbReference type="ARBA" id="ARBA00003687"/>
    </source>
</evidence>
<dbReference type="GO" id="GO:0005634">
    <property type="term" value="C:nucleus"/>
    <property type="evidence" value="ECO:0007669"/>
    <property type="project" value="UniProtKB-SubCell"/>
</dbReference>
<dbReference type="PANTHER" id="PTHR31500">
    <property type="entry name" value="AT-HOOK MOTIF NUCLEAR-LOCALIZED PROTEIN 9"/>
    <property type="match status" value="1"/>
</dbReference>
<keyword evidence="4 5" id="KW-0804">Transcription</keyword>
<evidence type="ECO:0000256" key="4">
    <source>
        <dbReference type="ARBA" id="ARBA00023163"/>
    </source>
</evidence>
<dbReference type="PANTHER" id="PTHR31500:SF56">
    <property type="entry name" value="AT-HOOK MOTIF NUCLEAR-LOCALIZED PROTEIN"/>
    <property type="match status" value="1"/>
</dbReference>
<dbReference type="SMART" id="SM00384">
    <property type="entry name" value="AT_hook"/>
    <property type="match status" value="2"/>
</dbReference>
<dbReference type="SUPFAM" id="SSF117856">
    <property type="entry name" value="AF0104/ALDC/Ptd012-like"/>
    <property type="match status" value="1"/>
</dbReference>
<feature type="domain" description="PPC" evidence="7">
    <location>
        <begin position="192"/>
        <end position="251"/>
    </location>
</feature>
<dbReference type="CDD" id="cd11378">
    <property type="entry name" value="DUF296"/>
    <property type="match status" value="1"/>
</dbReference>
<evidence type="ECO:0000256" key="3">
    <source>
        <dbReference type="ARBA" id="ARBA00023125"/>
    </source>
</evidence>
<keyword evidence="9" id="KW-1185">Reference proteome</keyword>
<dbReference type="InterPro" id="IPR005175">
    <property type="entry name" value="PPC_dom"/>
</dbReference>
<keyword evidence="2 5" id="KW-0805">Transcription regulation</keyword>
<comment type="domain">
    <text evidence="5">The PPC domain mediates interactions between AHL proteins.</text>
</comment>
<evidence type="ECO:0000256" key="6">
    <source>
        <dbReference type="SAM" id="MobiDB-lite"/>
    </source>
</evidence>
<dbReference type="Gramene" id="OE9A027098T1">
    <property type="protein sequence ID" value="OE9A027098C1"/>
    <property type="gene ID" value="OE9A027098"/>
</dbReference>
<proteinExistence type="predicted"/>
<dbReference type="Proteomes" id="UP000594638">
    <property type="component" value="Unassembled WGS sequence"/>
</dbReference>
<comment type="function">
    <text evidence="1 5">Transcription factor that specifically binds AT-rich DNA sequences related to the nuclear matrix attachment regions (MARs).</text>
</comment>
<name>A0A8S0U8W3_OLEEU</name>
<dbReference type="EMBL" id="CACTIH010007500">
    <property type="protein sequence ID" value="CAA3014698.1"/>
    <property type="molecule type" value="Genomic_DNA"/>
</dbReference>
<dbReference type="PROSITE" id="PS51742">
    <property type="entry name" value="PPC"/>
    <property type="match status" value="1"/>
</dbReference>
<evidence type="ECO:0000313" key="9">
    <source>
        <dbReference type="Proteomes" id="UP000594638"/>
    </source>
</evidence>
<evidence type="ECO:0000256" key="5">
    <source>
        <dbReference type="RuleBase" id="RU367031"/>
    </source>
</evidence>
<comment type="subcellular location">
    <subcellularLocation>
        <location evidence="5">Nucleus</location>
    </subcellularLocation>
</comment>
<organism evidence="8 9">
    <name type="scientific">Olea europaea subsp. europaea</name>
    <dbReference type="NCBI Taxonomy" id="158383"/>
    <lineage>
        <taxon>Eukaryota</taxon>
        <taxon>Viridiplantae</taxon>
        <taxon>Streptophyta</taxon>
        <taxon>Embryophyta</taxon>
        <taxon>Tracheophyta</taxon>
        <taxon>Spermatophyta</taxon>
        <taxon>Magnoliopsida</taxon>
        <taxon>eudicotyledons</taxon>
        <taxon>Gunneridae</taxon>
        <taxon>Pentapetalae</taxon>
        <taxon>asterids</taxon>
        <taxon>lamiids</taxon>
        <taxon>Lamiales</taxon>
        <taxon>Oleaceae</taxon>
        <taxon>Oleeae</taxon>
        <taxon>Olea</taxon>
    </lineage>
</organism>
<evidence type="ECO:0000259" key="7">
    <source>
        <dbReference type="PROSITE" id="PS51742"/>
    </source>
</evidence>
<gene>
    <name evidence="8" type="ORF">OLEA9_A027098</name>
</gene>
<dbReference type="GO" id="GO:0003680">
    <property type="term" value="F:minor groove of adenine-thymine-rich DNA binding"/>
    <property type="evidence" value="ECO:0007669"/>
    <property type="project" value="UniProtKB-UniRule"/>
</dbReference>
<reference evidence="8 9" key="1">
    <citation type="submission" date="2019-12" db="EMBL/GenBank/DDBJ databases">
        <authorList>
            <person name="Alioto T."/>
            <person name="Alioto T."/>
            <person name="Gomez Garrido J."/>
        </authorList>
    </citation>
    <scope>NUCLEOTIDE SEQUENCE [LARGE SCALE GENOMIC DNA]</scope>
</reference>
<feature type="compositionally biased region" description="Gly residues" evidence="6">
    <location>
        <begin position="102"/>
        <end position="112"/>
    </location>
</feature>
<accession>A0A8S0U8W3</accession>
<keyword evidence="5" id="KW-0539">Nucleus</keyword>
<dbReference type="OrthoDB" id="1903967at2759"/>
<dbReference type="InterPro" id="IPR017956">
    <property type="entry name" value="AT_hook_DNA-bd_motif"/>
</dbReference>
<feature type="non-terminal residue" evidence="8">
    <location>
        <position position="251"/>
    </location>
</feature>
<dbReference type="AlphaFoldDB" id="A0A8S0U8W3"/>
<sequence>SFNFYFLQFCSSKVLSKFKLVPHTSSKIEMEDKESTESGSPGGKSESESPPITSGGDTVGGAAPGGDTVSCGGGVALQAMNMSIERSVGVIDAPAITVGGILGVGGGSGSGGGKKRGRPRKYDSDGNLRVPLVGSPPGGVILPPAPSVGFTLSPNPASKYSSGSKKGRGRPTGSGNWQILASLGELFTTTAGGDFTPHMITVYTGEDVAGKIITFAQKGPRGICVLSANGSVSNVTIRQPGSSGGILTYEA</sequence>
<dbReference type="InterPro" id="IPR039605">
    <property type="entry name" value="AHL"/>
</dbReference>
<evidence type="ECO:0000256" key="2">
    <source>
        <dbReference type="ARBA" id="ARBA00023015"/>
    </source>
</evidence>
<keyword evidence="3 5" id="KW-0238">DNA-binding</keyword>
<dbReference type="Pfam" id="PF03479">
    <property type="entry name" value="PCC"/>
    <property type="match status" value="1"/>
</dbReference>
<feature type="region of interest" description="Disordered" evidence="6">
    <location>
        <begin position="152"/>
        <end position="174"/>
    </location>
</feature>
<feature type="region of interest" description="Disordered" evidence="6">
    <location>
        <begin position="29"/>
        <end position="66"/>
    </location>
</feature>
<dbReference type="Gene3D" id="3.30.1330.80">
    <property type="entry name" value="Hypothetical protein, similar to alpha- acetolactate decarboxylase, domain 2"/>
    <property type="match status" value="1"/>
</dbReference>
<evidence type="ECO:0000313" key="8">
    <source>
        <dbReference type="EMBL" id="CAA3014698.1"/>
    </source>
</evidence>